<evidence type="ECO:0000313" key="1">
    <source>
        <dbReference type="EMBL" id="PFG74403.1"/>
    </source>
</evidence>
<dbReference type="NCBIfam" id="TIGR01509">
    <property type="entry name" value="HAD-SF-IA-v3"/>
    <property type="match status" value="1"/>
</dbReference>
<dbReference type="InterPro" id="IPR023198">
    <property type="entry name" value="PGP-like_dom2"/>
</dbReference>
<accession>A0A2A9HGD8</accession>
<dbReference type="AlphaFoldDB" id="A0A2A9HGD8"/>
<dbReference type="Pfam" id="PF00702">
    <property type="entry name" value="Hydrolase"/>
    <property type="match status" value="1"/>
</dbReference>
<dbReference type="Gene3D" id="1.10.150.240">
    <property type="entry name" value="Putative phosphatase, domain 2"/>
    <property type="match status" value="1"/>
</dbReference>
<dbReference type="PANTHER" id="PTHR18901">
    <property type="entry name" value="2-DEOXYGLUCOSE-6-PHOSPHATE PHOSPHATASE 2"/>
    <property type="match status" value="1"/>
</dbReference>
<dbReference type="PRINTS" id="PR00413">
    <property type="entry name" value="HADHALOGNASE"/>
</dbReference>
<protein>
    <submittedName>
        <fullName evidence="1">Beta-phosphoglucomutase</fullName>
    </submittedName>
</protein>
<gene>
    <name evidence="1" type="ORF">A9A59_1627</name>
</gene>
<dbReference type="SFLD" id="SFLDS00003">
    <property type="entry name" value="Haloacid_Dehalogenase"/>
    <property type="match status" value="1"/>
</dbReference>
<dbReference type="SFLD" id="SFLDG01135">
    <property type="entry name" value="C1.5.6:_HAD__Beta-PGM__Phospha"/>
    <property type="match status" value="1"/>
</dbReference>
<dbReference type="InterPro" id="IPR036412">
    <property type="entry name" value="HAD-like_sf"/>
</dbReference>
<dbReference type="SFLD" id="SFLDG01129">
    <property type="entry name" value="C1.5:_HAD__Beta-PGM__Phosphata"/>
    <property type="match status" value="1"/>
</dbReference>
<comment type="caution">
    <text evidence="1">The sequence shown here is derived from an EMBL/GenBank/DDBJ whole genome shotgun (WGS) entry which is preliminary data.</text>
</comment>
<dbReference type="Gene3D" id="3.40.50.1000">
    <property type="entry name" value="HAD superfamily/HAD-like"/>
    <property type="match status" value="1"/>
</dbReference>
<dbReference type="PANTHER" id="PTHR18901:SF38">
    <property type="entry name" value="PSEUDOURIDINE-5'-PHOSPHATASE"/>
    <property type="match status" value="1"/>
</dbReference>
<dbReference type="RefSeq" id="WP_133117561.1">
    <property type="nucleotide sequence ID" value="NZ_PDJQ01000001.1"/>
</dbReference>
<keyword evidence="2" id="KW-1185">Reference proteome</keyword>
<proteinExistence type="predicted"/>
<dbReference type="InterPro" id="IPR006439">
    <property type="entry name" value="HAD-SF_hydro_IA"/>
</dbReference>
<dbReference type="Proteomes" id="UP000223071">
    <property type="component" value="Unassembled WGS sequence"/>
</dbReference>
<dbReference type="EMBL" id="PDJQ01000001">
    <property type="protein sequence ID" value="PFG74403.1"/>
    <property type="molecule type" value="Genomic_DNA"/>
</dbReference>
<dbReference type="SUPFAM" id="SSF56784">
    <property type="entry name" value="HAD-like"/>
    <property type="match status" value="1"/>
</dbReference>
<sequence>MTLAGFAAVIFDMDGVLVDGEPLHFRAVNELLAEEGLSISLEAYKPYMGTKTGWRDMARDLGLRRPLDGYSALYREIMLEKYRSEAEPLPGAVELVRALQRAGVPLAVASSSIQPWVEACLARIGLLDAFSVVVTGSDVAEGKPDPAIYALTARRLEVPPARCLAFEDAPAGILSARAAGMTVWAVRTPYTRGLPLPDPDREFESLTQVDLGLLTGAAA</sequence>
<reference evidence="1 2" key="1">
    <citation type="submission" date="2017-09" db="EMBL/GenBank/DDBJ databases">
        <title>Sequencing the genomes of two abundant thermophiles in Great Basin hot springs: Thermocrinis jamiesonii and novel Chloroflexi Thermoflexus hugenholtzii.</title>
        <authorList>
            <person name="Hedlund B."/>
        </authorList>
    </citation>
    <scope>NUCLEOTIDE SEQUENCE [LARGE SCALE GENOMIC DNA]</scope>
    <source>
        <strain evidence="1 2">G233</strain>
    </source>
</reference>
<evidence type="ECO:0000313" key="2">
    <source>
        <dbReference type="Proteomes" id="UP000223071"/>
    </source>
</evidence>
<name>A0A2A9HGD8_TEPT2</name>
<dbReference type="InterPro" id="IPR023214">
    <property type="entry name" value="HAD_sf"/>
</dbReference>
<organism evidence="1 2">
    <name type="scientific">Tepidiforma thermophila (strain KCTC 52669 / CGMCC 1.13589 / G233)</name>
    <dbReference type="NCBI Taxonomy" id="2761530"/>
    <lineage>
        <taxon>Bacteria</taxon>
        <taxon>Bacillati</taxon>
        <taxon>Chloroflexota</taxon>
        <taxon>Tepidiformia</taxon>
        <taxon>Tepidiformales</taxon>
        <taxon>Tepidiformaceae</taxon>
        <taxon>Tepidiforma</taxon>
    </lineage>
</organism>